<evidence type="ECO:0000313" key="1">
    <source>
        <dbReference type="EMBL" id="MDR9900918.1"/>
    </source>
</evidence>
<protein>
    <submittedName>
        <fullName evidence="1">VWA domain-containing protein</fullName>
    </submittedName>
</protein>
<dbReference type="Proteomes" id="UP000667802">
    <property type="component" value="Unassembled WGS sequence"/>
</dbReference>
<comment type="caution">
    <text evidence="1">The sequence shown here is derived from an EMBL/GenBank/DDBJ whole genome shotgun (WGS) entry which is preliminary data.</text>
</comment>
<dbReference type="EMBL" id="JAALHA020000043">
    <property type="protein sequence ID" value="MDR9900918.1"/>
    <property type="molecule type" value="Genomic_DNA"/>
</dbReference>
<dbReference type="SUPFAM" id="SSF53300">
    <property type="entry name" value="vWA-like"/>
    <property type="match status" value="1"/>
</dbReference>
<dbReference type="InterPro" id="IPR036465">
    <property type="entry name" value="vWFA_dom_sf"/>
</dbReference>
<reference evidence="2" key="1">
    <citation type="journal article" date="2021" name="Science">
        <title>Hunting the eagle killer: A cyanobacterial neurotoxin causes vacuolar myelinopathy.</title>
        <authorList>
            <person name="Breinlinger S."/>
            <person name="Phillips T.J."/>
            <person name="Haram B.N."/>
            <person name="Mares J."/>
            <person name="Martinez Yerena J.A."/>
            <person name="Hrouzek P."/>
            <person name="Sobotka R."/>
            <person name="Henderson W.M."/>
            <person name="Schmieder P."/>
            <person name="Williams S.M."/>
            <person name="Lauderdale J.D."/>
            <person name="Wilde H.D."/>
            <person name="Gerrin W."/>
            <person name="Kust A."/>
            <person name="Washington J.W."/>
            <person name="Wagner C."/>
            <person name="Geier B."/>
            <person name="Liebeke M."/>
            <person name="Enke H."/>
            <person name="Niedermeyer T.H.J."/>
            <person name="Wilde S.B."/>
        </authorList>
    </citation>
    <scope>NUCLEOTIDE SEQUENCE [LARGE SCALE GENOMIC DNA]</scope>
    <source>
        <strain evidence="2">Thurmond2011</strain>
    </source>
</reference>
<proteinExistence type="predicted"/>
<sequence>MPYQAEISRRNPTCFLCLLDQSGSMQSVLDPTNMTALDLPKVIDGILYTHEAEGKTASQELSEKINDFLYSLANNCAQEEGIRDYFYVGVIGYNHSVAPAFIGDLAGKKLVPISELAEKTYHIEERTTDEGEIYKYPIWFLPVAEGDQTRMCEALQLAHSIIENWLQEHPNCYPPIVINITDGRATDGDPTIPAQSLKDLSSSDGNVLLFNCHLAKKKGNEILFPDTKRNLPDDLARTLFEMSSQFPAEMRNYAEILKYNLSENSRGFVYNAKVDTVIDLLDIGTQTENSCLPR</sequence>
<organism evidence="1 2">
    <name type="scientific">Aetokthonos hydrillicola Thurmond2011</name>
    <dbReference type="NCBI Taxonomy" id="2712845"/>
    <lineage>
        <taxon>Bacteria</taxon>
        <taxon>Bacillati</taxon>
        <taxon>Cyanobacteriota</taxon>
        <taxon>Cyanophyceae</taxon>
        <taxon>Nostocales</taxon>
        <taxon>Hapalosiphonaceae</taxon>
        <taxon>Aetokthonos</taxon>
    </lineage>
</organism>
<accession>A0AAP5MED3</accession>
<evidence type="ECO:0000313" key="2">
    <source>
        <dbReference type="Proteomes" id="UP000667802"/>
    </source>
</evidence>
<dbReference type="AlphaFoldDB" id="A0AAP5MED3"/>
<dbReference type="Gene3D" id="3.40.50.410">
    <property type="entry name" value="von Willebrand factor, type A domain"/>
    <property type="match status" value="1"/>
</dbReference>
<gene>
    <name evidence="1" type="ORF">G7B40_041270</name>
</gene>
<keyword evidence="2" id="KW-1185">Reference proteome</keyword>
<name>A0AAP5MED3_9CYAN</name>
<dbReference type="RefSeq" id="WP_208351917.1">
    <property type="nucleotide sequence ID" value="NZ_JAALHA020000043.1"/>
</dbReference>